<proteinExistence type="predicted"/>
<protein>
    <submittedName>
        <fullName evidence="1">tRNA(Ile2) 2-agmatinylcytidine synthetase</fullName>
    </submittedName>
</protein>
<evidence type="ECO:0000313" key="1">
    <source>
        <dbReference type="EMBL" id="PXF58439.1"/>
    </source>
</evidence>
<dbReference type="EMBL" id="PQXF01000036">
    <property type="protein sequence ID" value="PXF58439.1"/>
    <property type="molecule type" value="Genomic_DNA"/>
</dbReference>
<organism evidence="1 2">
    <name type="scientific">Candidatus Methanogaster sp</name>
    <dbReference type="NCBI Taxonomy" id="3386292"/>
    <lineage>
        <taxon>Archaea</taxon>
        <taxon>Methanobacteriati</taxon>
        <taxon>Methanobacteriota</taxon>
        <taxon>Stenosarchaea group</taxon>
        <taxon>Methanomicrobia</taxon>
        <taxon>Methanosarcinales</taxon>
        <taxon>ANME-2 cluster</taxon>
        <taxon>Candidatus Methanogasteraceae</taxon>
        <taxon>Candidatus Methanogaster</taxon>
    </lineage>
</organism>
<evidence type="ECO:0000313" key="2">
    <source>
        <dbReference type="Proteomes" id="UP000248329"/>
    </source>
</evidence>
<name>A0AC61L010_9EURY</name>
<gene>
    <name evidence="1" type="ORF">C4B59_13230</name>
</gene>
<dbReference type="Proteomes" id="UP000248329">
    <property type="component" value="Unassembled WGS sequence"/>
</dbReference>
<sequence>MIIGIDDTDSRSDGGCTTYIAAVLVEKLQKYGDLADYPLLIRLNPNIRYKTRGNGAVSLNIEIDGASEADEVKEVVLDEVRSQSKLSDENTNPGVVFLDDTPSDMRSDLESFSRRAMQDILWIQDAKDLINIYGIDSCGFKNGRGLIGALAAAAVASNGIPDHTFELITYRMPAQIGTPREVDAGSVMEADMQTYPRTWDTVDIANKAVVCVPHGRDPVLFGIRGEVDGVIDATDHIRSEQVERAVLFKTNQGTDMHLMRSTIDQTRGGRSYILRGVVSSAPRTIHGGHVIFEITDPQSGSGIDCAAFEPTKNFRDIIRQLAVGDRVVVCGSMDDGTVHLEKIKIEHLTALYETRNPVCTCGRRMKSAGTGQGYRCKRCRTASLVPDRVPIKRILDCGWYEVPPSARRHIAKPLVRCAGGSHPVHPGR</sequence>
<accession>A0AC61L010</accession>
<comment type="caution">
    <text evidence="1">The sequence shown here is derived from an EMBL/GenBank/DDBJ whole genome shotgun (WGS) entry which is preliminary data.</text>
</comment>
<reference evidence="1" key="1">
    <citation type="submission" date="2018-01" db="EMBL/GenBank/DDBJ databases">
        <authorList>
            <person name="Krukenberg V."/>
        </authorList>
    </citation>
    <scope>NUCLEOTIDE SEQUENCE</scope>
    <source>
        <strain evidence="1">E20ANME2</strain>
    </source>
</reference>